<keyword evidence="2 5" id="KW-0812">Transmembrane</keyword>
<dbReference type="Proteomes" id="UP000462760">
    <property type="component" value="Unassembled WGS sequence"/>
</dbReference>
<feature type="transmembrane region" description="Helical" evidence="5">
    <location>
        <begin position="133"/>
        <end position="152"/>
    </location>
</feature>
<evidence type="ECO:0000313" key="6">
    <source>
        <dbReference type="EMBL" id="MSS44223.1"/>
    </source>
</evidence>
<dbReference type="PANTHER" id="PTHR35529">
    <property type="entry name" value="MANGANESE EFFLUX PUMP MNTP-RELATED"/>
    <property type="match status" value="1"/>
</dbReference>
<evidence type="ECO:0000256" key="2">
    <source>
        <dbReference type="ARBA" id="ARBA00022692"/>
    </source>
</evidence>
<evidence type="ECO:0000256" key="3">
    <source>
        <dbReference type="ARBA" id="ARBA00022989"/>
    </source>
</evidence>
<dbReference type="InterPro" id="IPR014205">
    <property type="entry name" value="Spore_YtaF"/>
</dbReference>
<feature type="transmembrane region" description="Helical" evidence="5">
    <location>
        <begin position="6"/>
        <end position="25"/>
    </location>
</feature>
<dbReference type="AlphaFoldDB" id="A0A844FJD1"/>
<protein>
    <submittedName>
        <fullName evidence="6">Sporulation membrane protein YtaF</fullName>
    </submittedName>
</protein>
<dbReference type="PANTHER" id="PTHR35529:SF2">
    <property type="entry name" value="SPORULATION PROTEIN YTAF-RELATED"/>
    <property type="match status" value="1"/>
</dbReference>
<accession>A0A844FJD1</accession>
<proteinExistence type="predicted"/>
<evidence type="ECO:0000256" key="1">
    <source>
        <dbReference type="ARBA" id="ARBA00022475"/>
    </source>
</evidence>
<sequence length="208" mass="22928">MVLNTLFIVVAVCLDSLAIGIAYGIREIKIPKLPLLMIDFVCTIFLFMSMFLGGIVKKILPGNIPSIISFLILFSLGLYFILESLMNILIKRQKKSDKKLEIKFSNVKIVIDVIVDCTKADMNNSGDIDIKEAIYLGTALSLDALGIGFGAAMGNINYIQVLIFSFIFNIFAIVLGLYIGGKIVSKTEIDFSWISGAILIFLALFKLV</sequence>
<gene>
    <name evidence="6" type="primary">ytaF</name>
    <name evidence="6" type="ORF">FYJ27_10955</name>
</gene>
<reference evidence="6 7" key="1">
    <citation type="submission" date="2019-08" db="EMBL/GenBank/DDBJ databases">
        <title>In-depth cultivation of the pig gut microbiome towards novel bacterial diversity and tailored functional studies.</title>
        <authorList>
            <person name="Wylensek D."/>
            <person name="Hitch T.C.A."/>
            <person name="Clavel T."/>
        </authorList>
    </citation>
    <scope>NUCLEOTIDE SEQUENCE [LARGE SCALE GENOMIC DNA]</scope>
    <source>
        <strain evidence="6 7">Med78-601-WT-4W-RMD-3</strain>
    </source>
</reference>
<name>A0A844FJD1_9FIRM</name>
<dbReference type="InterPro" id="IPR003810">
    <property type="entry name" value="Mntp/YtaF"/>
</dbReference>
<comment type="caution">
    <text evidence="6">The sequence shown here is derived from an EMBL/GenBank/DDBJ whole genome shotgun (WGS) entry which is preliminary data.</text>
</comment>
<evidence type="ECO:0000256" key="5">
    <source>
        <dbReference type="SAM" id="Phobius"/>
    </source>
</evidence>
<evidence type="ECO:0000313" key="7">
    <source>
        <dbReference type="Proteomes" id="UP000462760"/>
    </source>
</evidence>
<dbReference type="Pfam" id="PF02659">
    <property type="entry name" value="Mntp"/>
    <property type="match status" value="1"/>
</dbReference>
<feature type="transmembrane region" description="Helical" evidence="5">
    <location>
        <begin position="191"/>
        <end position="207"/>
    </location>
</feature>
<dbReference type="EMBL" id="VULR01000019">
    <property type="protein sequence ID" value="MSS44223.1"/>
    <property type="molecule type" value="Genomic_DNA"/>
</dbReference>
<dbReference type="NCBIfam" id="TIGR02840">
    <property type="entry name" value="spore_YtaF"/>
    <property type="match status" value="1"/>
</dbReference>
<organism evidence="6 7">
    <name type="scientific">Anaerosalibacter bizertensis</name>
    <dbReference type="NCBI Taxonomy" id="932217"/>
    <lineage>
        <taxon>Bacteria</taxon>
        <taxon>Bacillati</taxon>
        <taxon>Bacillota</taxon>
        <taxon>Tissierellia</taxon>
        <taxon>Tissierellales</taxon>
        <taxon>Sporanaerobacteraceae</taxon>
        <taxon>Anaerosalibacter</taxon>
    </lineage>
</organism>
<feature type="transmembrane region" description="Helical" evidence="5">
    <location>
        <begin position="37"/>
        <end position="55"/>
    </location>
</feature>
<keyword evidence="1" id="KW-1003">Cell membrane</keyword>
<keyword evidence="4 5" id="KW-0472">Membrane</keyword>
<feature type="transmembrane region" description="Helical" evidence="5">
    <location>
        <begin position="158"/>
        <end position="179"/>
    </location>
</feature>
<keyword evidence="3 5" id="KW-1133">Transmembrane helix</keyword>
<evidence type="ECO:0000256" key="4">
    <source>
        <dbReference type="ARBA" id="ARBA00023136"/>
    </source>
</evidence>
<dbReference type="OrthoDB" id="1650809at2"/>
<feature type="transmembrane region" description="Helical" evidence="5">
    <location>
        <begin position="67"/>
        <end position="90"/>
    </location>
</feature>